<evidence type="ECO:0000256" key="1">
    <source>
        <dbReference type="ARBA" id="ARBA00001974"/>
    </source>
</evidence>
<dbReference type="GO" id="GO:0050451">
    <property type="term" value="F:CoA-disulfide reductase (NADPH) activity"/>
    <property type="evidence" value="ECO:0007669"/>
    <property type="project" value="UniProtKB-EC"/>
</dbReference>
<reference evidence="9 10" key="1">
    <citation type="submission" date="2011-03" db="EMBL/GenBank/DDBJ databases">
        <title>The complete genome of Archaeoglobus veneficus SNP6.</title>
        <authorList>
            <consortium name="US DOE Joint Genome Institute (JGI-PGF)"/>
            <person name="Lucas S."/>
            <person name="Copeland A."/>
            <person name="Lapidus A."/>
            <person name="Bruce D."/>
            <person name="Goodwin L."/>
            <person name="Pitluck S."/>
            <person name="Kyrpides N."/>
            <person name="Mavromatis K."/>
            <person name="Pagani I."/>
            <person name="Ivanova N."/>
            <person name="Mikhailova N."/>
            <person name="Lu M."/>
            <person name="Detter J.C."/>
            <person name="Tapia R."/>
            <person name="Han C."/>
            <person name="Land M."/>
            <person name="Hauser L."/>
            <person name="Markowitz V."/>
            <person name="Cheng J.-F."/>
            <person name="Hugenholtz P."/>
            <person name="Woyke T."/>
            <person name="Wu D."/>
            <person name="Spring S."/>
            <person name="Brambilla E."/>
            <person name="Klenk H.-P."/>
            <person name="Eisen J.A."/>
        </authorList>
    </citation>
    <scope>NUCLEOTIDE SEQUENCE [LARGE SCALE GENOMIC DNA]</scope>
    <source>
        <strain evidence="10">SNP6</strain>
    </source>
</reference>
<dbReference type="EMBL" id="CP002588">
    <property type="protein sequence ID" value="AEA46644.1"/>
    <property type="molecule type" value="Genomic_DNA"/>
</dbReference>
<dbReference type="InterPro" id="IPR036188">
    <property type="entry name" value="FAD/NAD-bd_sf"/>
</dbReference>
<dbReference type="Gene3D" id="3.50.50.60">
    <property type="entry name" value="FAD/NAD(P)-binding domain"/>
    <property type="match status" value="2"/>
</dbReference>
<sequence>MHVAVVGGGAAGMTAASRIRAIKPEWKVSVFEASSFVSHAPCGIPYAVAGITDVDGLMYYPPEFFVKERGIDLHTNAKVVEAGYGYLLVEEGGKEKKYWWDVLILATGASPVIPRIDGVGLENIFTVDLPPDAERIIRARGENVVIVGSGYIGLEMAEALSNKKVTVIETLEHPLPNFDADIASVVTKEVKKKVNLRLNERVVAFEGKDRVERVITDKGEYKADFVILAVGAEPNVELAKQIGVRLGETGAIEVDEHMRTNIDEVFAAGDCVETTNLVTGKKDWIPLAPVANKMGYVAGVNACGGSLEFPGAIGAQITRFHDLEIGKAGLSETEAKKEGLDVQSVMIKTRAEAHYCGSGEIWLKMVVDENKRLLGVQAVGKSVFPRINAAAIAIQNGLTTKDVFFSDLPYAPPFSPVWDPLIVAARKLRF</sequence>
<dbReference type="STRING" id="693661.Arcve_0623"/>
<name>F2KQT2_ARCVS</name>
<keyword evidence="4" id="KW-0274">FAD</keyword>
<keyword evidence="10" id="KW-1185">Reference proteome</keyword>
<dbReference type="InterPro" id="IPR023753">
    <property type="entry name" value="FAD/NAD-binding_dom"/>
</dbReference>
<protein>
    <submittedName>
        <fullName evidence="9">CoA-disulfide reductase</fullName>
        <ecNumber evidence="9">1.8.1.14</ecNumber>
    </submittedName>
</protein>
<comment type="cofactor">
    <cofactor evidence="1">
        <name>FAD</name>
        <dbReference type="ChEBI" id="CHEBI:57692"/>
    </cofactor>
</comment>
<proteinExistence type="inferred from homology"/>
<evidence type="ECO:0000256" key="4">
    <source>
        <dbReference type="ARBA" id="ARBA00022827"/>
    </source>
</evidence>
<dbReference type="Proteomes" id="UP000008136">
    <property type="component" value="Chromosome"/>
</dbReference>
<dbReference type="EC" id="1.8.1.14" evidence="9"/>
<organism evidence="9 10">
    <name type="scientific">Archaeoglobus veneficus (strain DSM 11195 / SNP6)</name>
    <dbReference type="NCBI Taxonomy" id="693661"/>
    <lineage>
        <taxon>Archaea</taxon>
        <taxon>Methanobacteriati</taxon>
        <taxon>Methanobacteriota</taxon>
        <taxon>Archaeoglobi</taxon>
        <taxon>Archaeoglobales</taxon>
        <taxon>Archaeoglobaceae</taxon>
        <taxon>Archaeoglobus</taxon>
    </lineage>
</organism>
<dbReference type="Pfam" id="PF02852">
    <property type="entry name" value="Pyr_redox_dim"/>
    <property type="match status" value="1"/>
</dbReference>
<dbReference type="SUPFAM" id="SSF51905">
    <property type="entry name" value="FAD/NAD(P)-binding domain"/>
    <property type="match status" value="1"/>
</dbReference>
<dbReference type="PRINTS" id="PR00368">
    <property type="entry name" value="FADPNR"/>
</dbReference>
<keyword evidence="5 9" id="KW-0560">Oxidoreductase</keyword>
<evidence type="ECO:0000313" key="10">
    <source>
        <dbReference type="Proteomes" id="UP000008136"/>
    </source>
</evidence>
<dbReference type="Pfam" id="PF07992">
    <property type="entry name" value="Pyr_redox_2"/>
    <property type="match status" value="1"/>
</dbReference>
<comment type="similarity">
    <text evidence="2">Belongs to the class-III pyridine nucleotide-disulfide oxidoreductase family.</text>
</comment>
<gene>
    <name evidence="9" type="ordered locus">Arcve_0623</name>
</gene>
<dbReference type="PANTHER" id="PTHR43429">
    <property type="entry name" value="PYRIDINE NUCLEOTIDE-DISULFIDE OXIDOREDUCTASE DOMAIN-CONTAINING"/>
    <property type="match status" value="1"/>
</dbReference>
<dbReference type="eggNOG" id="arCOG01069">
    <property type="taxonomic scope" value="Archaea"/>
</dbReference>
<evidence type="ECO:0000256" key="2">
    <source>
        <dbReference type="ARBA" id="ARBA00009130"/>
    </source>
</evidence>
<dbReference type="SUPFAM" id="SSF55424">
    <property type="entry name" value="FAD/NAD-linked reductases, dimerisation (C-terminal) domain"/>
    <property type="match status" value="1"/>
</dbReference>
<feature type="domain" description="Pyridine nucleotide-disulphide oxidoreductase dimerisation" evidence="7">
    <location>
        <begin position="318"/>
        <end position="417"/>
    </location>
</feature>
<evidence type="ECO:0000256" key="3">
    <source>
        <dbReference type="ARBA" id="ARBA00022630"/>
    </source>
</evidence>
<dbReference type="PANTHER" id="PTHR43429:SF1">
    <property type="entry name" value="NAD(P)H SULFUR OXIDOREDUCTASE (COA-DEPENDENT)"/>
    <property type="match status" value="1"/>
</dbReference>
<evidence type="ECO:0000256" key="5">
    <source>
        <dbReference type="ARBA" id="ARBA00023002"/>
    </source>
</evidence>
<dbReference type="InterPro" id="IPR050260">
    <property type="entry name" value="FAD-bd_OxRdtase"/>
</dbReference>
<dbReference type="InterPro" id="IPR004099">
    <property type="entry name" value="Pyr_nucl-diS_OxRdtase_dimer"/>
</dbReference>
<evidence type="ECO:0000313" key="9">
    <source>
        <dbReference type="EMBL" id="AEA46644.1"/>
    </source>
</evidence>
<dbReference type="OrthoDB" id="27922at2157"/>
<dbReference type="AlphaFoldDB" id="F2KQT2"/>
<keyword evidence="6" id="KW-0676">Redox-active center</keyword>
<dbReference type="GeneID" id="10393720"/>
<dbReference type="InterPro" id="IPR016156">
    <property type="entry name" value="FAD/NAD-linked_Rdtase_dimer_sf"/>
</dbReference>
<evidence type="ECO:0000256" key="6">
    <source>
        <dbReference type="ARBA" id="ARBA00023284"/>
    </source>
</evidence>
<dbReference type="KEGG" id="ave:Arcve_0623"/>
<evidence type="ECO:0000259" key="7">
    <source>
        <dbReference type="Pfam" id="PF02852"/>
    </source>
</evidence>
<evidence type="ECO:0000259" key="8">
    <source>
        <dbReference type="Pfam" id="PF07992"/>
    </source>
</evidence>
<dbReference type="PRINTS" id="PR00411">
    <property type="entry name" value="PNDRDTASEI"/>
</dbReference>
<keyword evidence="3" id="KW-0285">Flavoprotein</keyword>
<accession>F2KQT2</accession>
<dbReference type="RefSeq" id="WP_013683318.1">
    <property type="nucleotide sequence ID" value="NC_015320.1"/>
</dbReference>
<feature type="domain" description="FAD/NAD(P)-binding" evidence="8">
    <location>
        <begin position="1"/>
        <end position="295"/>
    </location>
</feature>
<dbReference type="HOGENOM" id="CLU_003291_1_3_2"/>